<keyword evidence="4" id="KW-1185">Reference proteome</keyword>
<name>A0A9P1BH86_9DINO</name>
<feature type="region of interest" description="Disordered" evidence="1">
    <location>
        <begin position="50"/>
        <end position="97"/>
    </location>
</feature>
<evidence type="ECO:0000256" key="1">
    <source>
        <dbReference type="SAM" id="MobiDB-lite"/>
    </source>
</evidence>
<feature type="compositionally biased region" description="Basic residues" evidence="1">
    <location>
        <begin position="293"/>
        <end position="306"/>
    </location>
</feature>
<reference evidence="3 4" key="2">
    <citation type="submission" date="2024-05" db="EMBL/GenBank/DDBJ databases">
        <authorList>
            <person name="Chen Y."/>
            <person name="Shah S."/>
            <person name="Dougan E. K."/>
            <person name="Thang M."/>
            <person name="Chan C."/>
        </authorList>
    </citation>
    <scope>NUCLEOTIDE SEQUENCE [LARGE SCALE GENOMIC DNA]</scope>
</reference>
<dbReference type="AlphaFoldDB" id="A0A9P1BH86"/>
<comment type="caution">
    <text evidence="2">The sequence shown here is derived from an EMBL/GenBank/DDBJ whole genome shotgun (WGS) entry which is preliminary data.</text>
</comment>
<protein>
    <submittedName>
        <fullName evidence="2">Uncharacterized protein</fullName>
    </submittedName>
</protein>
<dbReference type="EMBL" id="CAMXCT030000013">
    <property type="protein sequence ID" value="CAL4759787.1"/>
    <property type="molecule type" value="Genomic_DNA"/>
</dbReference>
<evidence type="ECO:0000313" key="4">
    <source>
        <dbReference type="Proteomes" id="UP001152797"/>
    </source>
</evidence>
<reference evidence="2" key="1">
    <citation type="submission" date="2022-10" db="EMBL/GenBank/DDBJ databases">
        <authorList>
            <person name="Chen Y."/>
            <person name="Dougan E. K."/>
            <person name="Chan C."/>
            <person name="Rhodes N."/>
            <person name="Thang M."/>
        </authorList>
    </citation>
    <scope>NUCLEOTIDE SEQUENCE</scope>
</reference>
<feature type="region of interest" description="Disordered" evidence="1">
    <location>
        <begin position="293"/>
        <end position="320"/>
    </location>
</feature>
<dbReference type="Proteomes" id="UP001152797">
    <property type="component" value="Unassembled WGS sequence"/>
</dbReference>
<evidence type="ECO:0000313" key="3">
    <source>
        <dbReference type="EMBL" id="CAL4759787.1"/>
    </source>
</evidence>
<accession>A0A9P1BH86</accession>
<gene>
    <name evidence="2" type="ORF">C1SCF055_LOCUS1057</name>
</gene>
<evidence type="ECO:0000313" key="2">
    <source>
        <dbReference type="EMBL" id="CAI3972475.1"/>
    </source>
</evidence>
<dbReference type="EMBL" id="CAMXCT010000013">
    <property type="protein sequence ID" value="CAI3972475.1"/>
    <property type="molecule type" value="Genomic_DNA"/>
</dbReference>
<proteinExistence type="predicted"/>
<sequence>MNVQNLGLPLLESRAHLARHRNTIYIALPLSPNRPLHGHLASQEWGLEELDEPQRQQTQAERDEAAPESSFNLSKPPEDLEGLEPDGESSVSEEFWVQDSQPWRPWTDTPMGWNQRDWKHQFERTRAPNIFSDTNADGIYGGDDSHDPWQMKTLPFGIPMPTTPAGRRAAARKGGAQVAAIVSAAARAADAARAAEIRMERQYKKQQCEERASKASRNPYAPRGMGLLVSSTGDAQQLLPDGQLPIGANTAKGHGKGTGKGTSCIHLLGLFRAHCPPMKFVLRCLVLEIARGKGPRKRGGRNRNRGNQKSLDEDEADNLQ</sequence>
<dbReference type="EMBL" id="CAMXCT020000013">
    <property type="protein sequence ID" value="CAL1125850.1"/>
    <property type="molecule type" value="Genomic_DNA"/>
</dbReference>
<organism evidence="2">
    <name type="scientific">Cladocopium goreaui</name>
    <dbReference type="NCBI Taxonomy" id="2562237"/>
    <lineage>
        <taxon>Eukaryota</taxon>
        <taxon>Sar</taxon>
        <taxon>Alveolata</taxon>
        <taxon>Dinophyceae</taxon>
        <taxon>Suessiales</taxon>
        <taxon>Symbiodiniaceae</taxon>
        <taxon>Cladocopium</taxon>
    </lineage>
</organism>